<dbReference type="AlphaFoldDB" id="A0A402A1C5"/>
<evidence type="ECO:0000313" key="2">
    <source>
        <dbReference type="EMBL" id="GCE12914.1"/>
    </source>
</evidence>
<evidence type="ECO:0000259" key="1">
    <source>
        <dbReference type="Pfam" id="PF12708"/>
    </source>
</evidence>
<dbReference type="Gene3D" id="2.160.20.10">
    <property type="entry name" value="Single-stranded right-handed beta-helix, Pectin lyase-like"/>
    <property type="match status" value="1"/>
</dbReference>
<dbReference type="InterPro" id="IPR012334">
    <property type="entry name" value="Pectin_lyas_fold"/>
</dbReference>
<dbReference type="Proteomes" id="UP000287352">
    <property type="component" value="Unassembled WGS sequence"/>
</dbReference>
<dbReference type="InterPro" id="IPR024535">
    <property type="entry name" value="RHGA/B-epi-like_pectate_lyase"/>
</dbReference>
<accession>A0A402A1C5</accession>
<dbReference type="SUPFAM" id="SSF51126">
    <property type="entry name" value="Pectin lyase-like"/>
    <property type="match status" value="1"/>
</dbReference>
<comment type="caution">
    <text evidence="2">The sequence shown here is derived from an EMBL/GenBank/DDBJ whole genome shotgun (WGS) entry which is preliminary data.</text>
</comment>
<dbReference type="EMBL" id="BIFR01000001">
    <property type="protein sequence ID" value="GCE12914.1"/>
    <property type="molecule type" value="Genomic_DNA"/>
</dbReference>
<gene>
    <name evidence="2" type="ORF">KTT_27730</name>
</gene>
<dbReference type="InterPro" id="IPR006626">
    <property type="entry name" value="PbH1"/>
</dbReference>
<proteinExistence type="predicted"/>
<organism evidence="2 3">
    <name type="scientific">Tengunoibacter tsumagoiensis</name>
    <dbReference type="NCBI Taxonomy" id="2014871"/>
    <lineage>
        <taxon>Bacteria</taxon>
        <taxon>Bacillati</taxon>
        <taxon>Chloroflexota</taxon>
        <taxon>Ktedonobacteria</taxon>
        <taxon>Ktedonobacterales</taxon>
        <taxon>Dictyobacteraceae</taxon>
        <taxon>Tengunoibacter</taxon>
    </lineage>
</organism>
<dbReference type="InterPro" id="IPR011050">
    <property type="entry name" value="Pectin_lyase_fold/virulence"/>
</dbReference>
<name>A0A402A1C5_9CHLR</name>
<protein>
    <recommendedName>
        <fullName evidence="1">Rhamnogalacturonase A/B/Epimerase-like pectate lyase domain-containing protein</fullName>
    </recommendedName>
</protein>
<dbReference type="SMART" id="SM00710">
    <property type="entry name" value="PbH1"/>
    <property type="match status" value="5"/>
</dbReference>
<keyword evidence="3" id="KW-1185">Reference proteome</keyword>
<evidence type="ECO:0000313" key="3">
    <source>
        <dbReference type="Proteomes" id="UP000287352"/>
    </source>
</evidence>
<reference evidence="3" key="1">
    <citation type="submission" date="2018-12" db="EMBL/GenBank/DDBJ databases">
        <title>Tengunoibacter tsumagoiensis gen. nov., sp. nov., Dictyobacter kobayashii sp. nov., D. alpinus sp. nov., and D. joshuensis sp. nov. and description of Dictyobacteraceae fam. nov. within the order Ktedonobacterales isolated from Tengu-no-mugimeshi.</title>
        <authorList>
            <person name="Wang C.M."/>
            <person name="Zheng Y."/>
            <person name="Sakai Y."/>
            <person name="Toyoda A."/>
            <person name="Minakuchi Y."/>
            <person name="Abe K."/>
            <person name="Yokota A."/>
            <person name="Yabe S."/>
        </authorList>
    </citation>
    <scope>NUCLEOTIDE SEQUENCE [LARGE SCALE GENOMIC DNA]</scope>
    <source>
        <strain evidence="3">Uno3</strain>
    </source>
</reference>
<sequence length="529" mass="56155">MPEPKPLFVVDPQGKKVFLDAHKNSMYLNVQDYGAVGDGRADDTGPIQNAINQAAGGATIFFPPGVYLISRTIALKNGLSYLGSNSTIKQAKNSNLLALAAVQEYLQNETFASPPVHMTNLCFDGNSAHNTHPPRHGGHGLVLMSSYSTIEGCWFTNIPQTAIVFSDRNSVGKILRNSSIENTVVRCKIETTGQYGIWVRDEDSGRCTDGYIRDCVVNGTADTAIFVERGAGWFLSGNHVYGCQLSGIIVDNAWSTSIIGNEVDGYGYNMSASVGYCAGLSVTCIGPRATIVQGNVVSTPEMNPHTMYQHLVITGGGSTDTRCVVVGNAILGGYVPRGSNGAQQSKQAEHSAGIVVQSNATQISSKQQFYALVALNRVDGVGQTYFNDAAPTTIMASNEMCGDLRTDGDFHTGNHFVTNGQQASISNGSANGKHAPYPTIHGNDVRGIVSFGCGDRASQGEQVQIQFANPYKSSPVVVISAANAAAAQTGTIWYVSSITNHGFSIASSTSPSPHAQDNTTYSFTYQVMG</sequence>
<feature type="domain" description="Rhamnogalacturonase A/B/Epimerase-like pectate lyase" evidence="1">
    <location>
        <begin position="28"/>
        <end position="248"/>
    </location>
</feature>
<dbReference type="Pfam" id="PF12708">
    <property type="entry name" value="Pect-lyase_RHGA_epim"/>
    <property type="match status" value="1"/>
</dbReference>